<feature type="chain" id="PRO_5039314104" evidence="2">
    <location>
        <begin position="25"/>
        <end position="250"/>
    </location>
</feature>
<keyword evidence="1" id="KW-0812">Transmembrane</keyword>
<evidence type="ECO:0000313" key="4">
    <source>
        <dbReference type="Proteomes" id="UP000826793"/>
    </source>
</evidence>
<gene>
    <name evidence="3" type="ORF">H9710_02720</name>
</gene>
<evidence type="ECO:0000313" key="3">
    <source>
        <dbReference type="EMBL" id="HJB97475.1"/>
    </source>
</evidence>
<feature type="transmembrane region" description="Helical" evidence="1">
    <location>
        <begin position="229"/>
        <end position="248"/>
    </location>
</feature>
<reference evidence="3" key="2">
    <citation type="submission" date="2021-04" db="EMBL/GenBank/DDBJ databases">
        <authorList>
            <person name="Gilroy R."/>
        </authorList>
    </citation>
    <scope>NUCLEOTIDE SEQUENCE</scope>
    <source>
        <strain evidence="3">CHK185-1770</strain>
    </source>
</reference>
<name>A0A9D2MWB2_9FIRM</name>
<comment type="caution">
    <text evidence="3">The sequence shown here is derived from an EMBL/GenBank/DDBJ whole genome shotgun (WGS) entry which is preliminary data.</text>
</comment>
<dbReference type="EMBL" id="DWXG01000022">
    <property type="protein sequence ID" value="HJB97475.1"/>
    <property type="molecule type" value="Genomic_DNA"/>
</dbReference>
<accession>A0A9D2MWB2</accession>
<keyword evidence="1" id="KW-0472">Membrane</keyword>
<evidence type="ECO:0000256" key="1">
    <source>
        <dbReference type="SAM" id="Phobius"/>
    </source>
</evidence>
<organism evidence="3 4">
    <name type="scientific">Candidatus Acutalibacter pullicola</name>
    <dbReference type="NCBI Taxonomy" id="2838417"/>
    <lineage>
        <taxon>Bacteria</taxon>
        <taxon>Bacillati</taxon>
        <taxon>Bacillota</taxon>
        <taxon>Clostridia</taxon>
        <taxon>Eubacteriales</taxon>
        <taxon>Acutalibacteraceae</taxon>
        <taxon>Acutalibacter</taxon>
    </lineage>
</organism>
<feature type="transmembrane region" description="Helical" evidence="1">
    <location>
        <begin position="135"/>
        <end position="155"/>
    </location>
</feature>
<protein>
    <submittedName>
        <fullName evidence="3">Uncharacterized protein</fullName>
    </submittedName>
</protein>
<feature type="transmembrane region" description="Helical" evidence="1">
    <location>
        <begin position="162"/>
        <end position="183"/>
    </location>
</feature>
<feature type="signal peptide" evidence="2">
    <location>
        <begin position="1"/>
        <end position="24"/>
    </location>
</feature>
<sequence>MKKKVLALLCALVISLLLPLTASANGLGSPTLTVLVNCPPPGLTLSLEFQTPDSRPVEMRSSVLSWEGAYRFYGSWPYNGEQLATAQLVVSSEQETFTIPVDAAGFSQWDNLLTLDLSTRTLIPGQPWWRQPLLVALRVLFTLVLEGLVFFLYGYRRKRSWAVFLTVNLITQLAVNLVVQSVATPDDSVYPVVLGGIIYTPLEIAVLLVEMAVFALLLKERGRRRAVGYAVVANLSSWALGGFLLMALPL</sequence>
<proteinExistence type="predicted"/>
<dbReference type="AlphaFoldDB" id="A0A9D2MWB2"/>
<dbReference type="Proteomes" id="UP000826793">
    <property type="component" value="Unassembled WGS sequence"/>
</dbReference>
<evidence type="ECO:0000256" key="2">
    <source>
        <dbReference type="SAM" id="SignalP"/>
    </source>
</evidence>
<reference evidence="3" key="1">
    <citation type="journal article" date="2021" name="PeerJ">
        <title>Extensive microbial diversity within the chicken gut microbiome revealed by metagenomics and culture.</title>
        <authorList>
            <person name="Gilroy R."/>
            <person name="Ravi A."/>
            <person name="Getino M."/>
            <person name="Pursley I."/>
            <person name="Horton D.L."/>
            <person name="Alikhan N.F."/>
            <person name="Baker D."/>
            <person name="Gharbi K."/>
            <person name="Hall N."/>
            <person name="Watson M."/>
            <person name="Adriaenssens E.M."/>
            <person name="Foster-Nyarko E."/>
            <person name="Jarju S."/>
            <person name="Secka A."/>
            <person name="Antonio M."/>
            <person name="Oren A."/>
            <person name="Chaudhuri R.R."/>
            <person name="La Ragione R."/>
            <person name="Hildebrand F."/>
            <person name="Pallen M.J."/>
        </authorList>
    </citation>
    <scope>NUCLEOTIDE SEQUENCE</scope>
    <source>
        <strain evidence="3">CHK185-1770</strain>
    </source>
</reference>
<keyword evidence="1" id="KW-1133">Transmembrane helix</keyword>
<feature type="transmembrane region" description="Helical" evidence="1">
    <location>
        <begin position="189"/>
        <end position="217"/>
    </location>
</feature>
<keyword evidence="2" id="KW-0732">Signal</keyword>